<feature type="region of interest" description="Disordered" evidence="3">
    <location>
        <begin position="221"/>
        <end position="240"/>
    </location>
</feature>
<keyword evidence="5" id="KW-1185">Reference proteome</keyword>
<feature type="region of interest" description="Disordered" evidence="3">
    <location>
        <begin position="150"/>
        <end position="194"/>
    </location>
</feature>
<organism evidence="4 5">
    <name type="scientific">Tegillarca granosa</name>
    <name type="common">Malaysian cockle</name>
    <name type="synonym">Anadara granosa</name>
    <dbReference type="NCBI Taxonomy" id="220873"/>
    <lineage>
        <taxon>Eukaryota</taxon>
        <taxon>Metazoa</taxon>
        <taxon>Spiralia</taxon>
        <taxon>Lophotrochozoa</taxon>
        <taxon>Mollusca</taxon>
        <taxon>Bivalvia</taxon>
        <taxon>Autobranchia</taxon>
        <taxon>Pteriomorphia</taxon>
        <taxon>Arcoida</taxon>
        <taxon>Arcoidea</taxon>
        <taxon>Arcidae</taxon>
        <taxon>Tegillarca</taxon>
    </lineage>
</organism>
<dbReference type="InterPro" id="IPR038797">
    <property type="entry name" value="Fltp"/>
</dbReference>
<protein>
    <recommendedName>
        <fullName evidence="2">Cilia- and flagella-associated protein 126</fullName>
    </recommendedName>
</protein>
<feature type="region of interest" description="Disordered" evidence="3">
    <location>
        <begin position="253"/>
        <end position="278"/>
    </location>
</feature>
<dbReference type="Pfam" id="PF22611">
    <property type="entry name" value="CFAP126"/>
    <property type="match status" value="1"/>
</dbReference>
<dbReference type="CDD" id="cd23705">
    <property type="entry name" value="Flattop"/>
    <property type="match status" value="1"/>
</dbReference>
<dbReference type="PANTHER" id="PTHR34639">
    <property type="entry name" value="PROTEIN FLATTOP"/>
    <property type="match status" value="1"/>
</dbReference>
<evidence type="ECO:0000256" key="3">
    <source>
        <dbReference type="SAM" id="MobiDB-lite"/>
    </source>
</evidence>
<reference evidence="4 5" key="1">
    <citation type="submission" date="2022-12" db="EMBL/GenBank/DDBJ databases">
        <title>Chromosome-level genome of Tegillarca granosa.</title>
        <authorList>
            <person name="Kim J."/>
        </authorList>
    </citation>
    <scope>NUCLEOTIDE SEQUENCE [LARGE SCALE GENOMIC DNA]</scope>
    <source>
        <strain evidence="4">Teg-2019</strain>
        <tissue evidence="4">Adductor muscle</tissue>
    </source>
</reference>
<evidence type="ECO:0000256" key="2">
    <source>
        <dbReference type="ARBA" id="ARBA00033306"/>
    </source>
</evidence>
<proteinExistence type="inferred from homology"/>
<gene>
    <name evidence="4" type="ORF">KUTeg_006383</name>
</gene>
<comment type="caution">
    <text evidence="4">The sequence shown here is derived from an EMBL/GenBank/DDBJ whole genome shotgun (WGS) entry which is preliminary data.</text>
</comment>
<sequence length="278" mass="30583">MSLRFSANQYDKAFEPLLLQNWEVPKLHRLRPRAFEGFTQIVANDRGHLLQGVKRSRESPWGTFVGTWDMPLKIPSNHMTNDTARTVEAMERLERCKTDGEIILKGKLKRCRVPSALPVKADLQVDIEPNKVHAPVAKGPLPYGKTIHGANQRVGSGNRLQPLASPKVGSARSRSGAQNPEPFTTCSPKPMVDSNTPLQWPEPMTSRVKSATPMISPKPGTPLNVMSPKFGSPKPPSPLIEQQALAPIPVDMAPQTVMSPTQNGLNWPSPKTAEPQYA</sequence>
<feature type="compositionally biased region" description="Polar residues" evidence="3">
    <location>
        <begin position="256"/>
        <end position="266"/>
    </location>
</feature>
<dbReference type="Proteomes" id="UP001217089">
    <property type="component" value="Unassembled WGS sequence"/>
</dbReference>
<dbReference type="EMBL" id="JARBDR010000328">
    <property type="protein sequence ID" value="KAJ8316369.1"/>
    <property type="molecule type" value="Genomic_DNA"/>
</dbReference>
<accession>A0ABQ9FGE9</accession>
<evidence type="ECO:0000313" key="5">
    <source>
        <dbReference type="Proteomes" id="UP001217089"/>
    </source>
</evidence>
<comment type="similarity">
    <text evidence="1">Belongs to the Flattop family.</text>
</comment>
<name>A0ABQ9FGE9_TEGGR</name>
<evidence type="ECO:0000256" key="1">
    <source>
        <dbReference type="ARBA" id="ARBA00009887"/>
    </source>
</evidence>
<evidence type="ECO:0000313" key="4">
    <source>
        <dbReference type="EMBL" id="KAJ8316369.1"/>
    </source>
</evidence>
<dbReference type="PANTHER" id="PTHR34639:SF1">
    <property type="entry name" value="PROTEIN FLATTOP"/>
    <property type="match status" value="1"/>
</dbReference>
<feature type="compositionally biased region" description="Polar residues" evidence="3">
    <location>
        <begin position="172"/>
        <end position="194"/>
    </location>
</feature>